<dbReference type="EMBL" id="FNRF01000004">
    <property type="protein sequence ID" value="SEA70024.1"/>
    <property type="molecule type" value="Genomic_DNA"/>
</dbReference>
<evidence type="ECO:0008006" key="3">
    <source>
        <dbReference type="Google" id="ProtNLM"/>
    </source>
</evidence>
<name>A0A1H4DBC7_XYLRU</name>
<reference evidence="1 2" key="1">
    <citation type="submission" date="2016-10" db="EMBL/GenBank/DDBJ databases">
        <authorList>
            <person name="de Groot N.N."/>
        </authorList>
    </citation>
    <scope>NUCLEOTIDE SEQUENCE [LARGE SCALE GENOMIC DNA]</scope>
    <source>
        <strain evidence="1 2">D31d</strain>
    </source>
</reference>
<sequence length="134" mass="15616">MTKLLFTLFALILVSCECPYQDELNRAQQRKTNIAGDVFYADVLLGTWQCYYPMVIGGVEFKQILFMSDGRADITMDKPNDTEWYTETYNYAYYGNTLRFSRSGSNISLTIEGYLFPELYLRDSFGHYTLAKRK</sequence>
<gene>
    <name evidence="1" type="ORF">SAMN05216462_2227</name>
</gene>
<dbReference type="AlphaFoldDB" id="A0A1H4DBC7"/>
<protein>
    <recommendedName>
        <fullName evidence="3">Lipocalin-like domain-containing protein</fullName>
    </recommendedName>
</protein>
<dbReference type="Proteomes" id="UP000182257">
    <property type="component" value="Unassembled WGS sequence"/>
</dbReference>
<organism evidence="1 2">
    <name type="scientific">Xylanibacter ruminicola</name>
    <name type="common">Prevotella ruminicola</name>
    <dbReference type="NCBI Taxonomy" id="839"/>
    <lineage>
        <taxon>Bacteria</taxon>
        <taxon>Pseudomonadati</taxon>
        <taxon>Bacteroidota</taxon>
        <taxon>Bacteroidia</taxon>
        <taxon>Bacteroidales</taxon>
        <taxon>Prevotellaceae</taxon>
        <taxon>Xylanibacter</taxon>
    </lineage>
</organism>
<accession>A0A1H4DBC7</accession>
<evidence type="ECO:0000313" key="1">
    <source>
        <dbReference type="EMBL" id="SEA70024.1"/>
    </source>
</evidence>
<dbReference type="PROSITE" id="PS51257">
    <property type="entry name" value="PROKAR_LIPOPROTEIN"/>
    <property type="match status" value="1"/>
</dbReference>
<proteinExistence type="predicted"/>
<evidence type="ECO:0000313" key="2">
    <source>
        <dbReference type="Proteomes" id="UP000182257"/>
    </source>
</evidence>
<dbReference type="RefSeq" id="WP_139209009.1">
    <property type="nucleotide sequence ID" value="NZ_FNRF01000004.1"/>
</dbReference>
<dbReference type="OrthoDB" id="9828262at2"/>